<feature type="domain" description="Mannitol dehydrogenase C-terminal" evidence="3">
    <location>
        <begin position="298"/>
        <end position="488"/>
    </location>
</feature>
<dbReference type="InterPro" id="IPR013131">
    <property type="entry name" value="Mannitol_DH_N"/>
</dbReference>
<dbReference type="STRING" id="68895.RR42_s2975"/>
<dbReference type="InterPro" id="IPR008927">
    <property type="entry name" value="6-PGluconate_DH-like_C_sf"/>
</dbReference>
<dbReference type="InterPro" id="IPR050988">
    <property type="entry name" value="Mannitol_DH/Oxidoreductase"/>
</dbReference>
<dbReference type="Gene3D" id="1.10.1040.10">
    <property type="entry name" value="N-(1-d-carboxylethyl)-l-norvaline Dehydrogenase, domain 2"/>
    <property type="match status" value="1"/>
</dbReference>
<protein>
    <submittedName>
        <fullName evidence="4">D-mannonate oxidoreductase</fullName>
        <ecNumber evidence="4">1.1.1.57</ecNumber>
    </submittedName>
</protein>
<proteinExistence type="predicted"/>
<dbReference type="InterPro" id="IPR036291">
    <property type="entry name" value="NAD(P)-bd_dom_sf"/>
</dbReference>
<dbReference type="KEGG" id="cbw:RR42_s2975"/>
<evidence type="ECO:0000259" key="3">
    <source>
        <dbReference type="Pfam" id="PF08125"/>
    </source>
</evidence>
<dbReference type="EMBL" id="CP010537">
    <property type="protein sequence ID" value="AJG24556.1"/>
    <property type="molecule type" value="Genomic_DNA"/>
</dbReference>
<organism evidence="4 5">
    <name type="scientific">Cupriavidus basilensis</name>
    <dbReference type="NCBI Taxonomy" id="68895"/>
    <lineage>
        <taxon>Bacteria</taxon>
        <taxon>Pseudomonadati</taxon>
        <taxon>Pseudomonadota</taxon>
        <taxon>Betaproteobacteria</taxon>
        <taxon>Burkholderiales</taxon>
        <taxon>Burkholderiaceae</taxon>
        <taxon>Cupriavidus</taxon>
    </lineage>
</organism>
<dbReference type="SUPFAM" id="SSF51735">
    <property type="entry name" value="NAD(P)-binding Rossmann-fold domains"/>
    <property type="match status" value="1"/>
</dbReference>
<dbReference type="Pfam" id="PF08125">
    <property type="entry name" value="Mannitol_dh_C"/>
    <property type="match status" value="1"/>
</dbReference>
<dbReference type="AlphaFoldDB" id="A0A0C4YVG8"/>
<reference evidence="4 5" key="1">
    <citation type="journal article" date="2015" name="Genome Announc.">
        <title>Complete Genome Sequence of Cupriavidus basilensis 4G11, Isolated from the Oak Ridge Field Research Center Site.</title>
        <authorList>
            <person name="Ray J."/>
            <person name="Waters R.J."/>
            <person name="Skerker J.M."/>
            <person name="Kuehl J.V."/>
            <person name="Price M.N."/>
            <person name="Huang J."/>
            <person name="Chakraborty R."/>
            <person name="Arkin A.P."/>
            <person name="Deutschbauer A."/>
        </authorList>
    </citation>
    <scope>NUCLEOTIDE SEQUENCE [LARGE SCALE GENOMIC DNA]</scope>
    <source>
        <strain evidence="4">4G11</strain>
    </source>
</reference>
<dbReference type="PRINTS" id="PR00084">
    <property type="entry name" value="MTLDHDRGNASE"/>
</dbReference>
<dbReference type="Proteomes" id="UP000031843">
    <property type="component" value="Chromosome secondary"/>
</dbReference>
<evidence type="ECO:0000259" key="2">
    <source>
        <dbReference type="Pfam" id="PF01232"/>
    </source>
</evidence>
<dbReference type="InterPro" id="IPR000669">
    <property type="entry name" value="Mannitol_DH"/>
</dbReference>
<dbReference type="SUPFAM" id="SSF48179">
    <property type="entry name" value="6-phosphogluconate dehydrogenase C-terminal domain-like"/>
    <property type="match status" value="1"/>
</dbReference>
<dbReference type="PANTHER" id="PTHR43362">
    <property type="entry name" value="MANNITOL DEHYDROGENASE DSF1-RELATED"/>
    <property type="match status" value="1"/>
</dbReference>
<evidence type="ECO:0000313" key="5">
    <source>
        <dbReference type="Proteomes" id="UP000031843"/>
    </source>
</evidence>
<dbReference type="RefSeq" id="WP_043356746.1">
    <property type="nucleotide sequence ID" value="NZ_CP010537.1"/>
</dbReference>
<keyword evidence="1 4" id="KW-0560">Oxidoreductase</keyword>
<feature type="domain" description="Mannitol dehydrogenase N-terminal" evidence="2">
    <location>
        <begin position="31"/>
        <end position="287"/>
    </location>
</feature>
<evidence type="ECO:0000313" key="4">
    <source>
        <dbReference type="EMBL" id="AJG24556.1"/>
    </source>
</evidence>
<dbReference type="PANTHER" id="PTHR43362:SF1">
    <property type="entry name" value="MANNITOL DEHYDROGENASE 2-RELATED"/>
    <property type="match status" value="1"/>
</dbReference>
<name>A0A0C4YVG8_9BURK</name>
<dbReference type="Pfam" id="PF01232">
    <property type="entry name" value="Mannitol_dh"/>
    <property type="match status" value="1"/>
</dbReference>
<dbReference type="GO" id="GO:0008866">
    <property type="term" value="F:fructuronate reductase activity"/>
    <property type="evidence" value="ECO:0007669"/>
    <property type="project" value="UniProtKB-EC"/>
</dbReference>
<dbReference type="InterPro" id="IPR013328">
    <property type="entry name" value="6PGD_dom2"/>
</dbReference>
<dbReference type="InterPro" id="IPR013118">
    <property type="entry name" value="Mannitol_DH_C"/>
</dbReference>
<sequence>MTTPRLHPDTLAQLPHDVLRPRYARERLRGGIVHLGIGAFHRAHQAAVTQAALHADAADAHSLDWGIVGVSLRRPDTRDALAPQQGLYTLALRGVRDDGSRFVQLQVIGAVMAVLVAADDPDAVLERIAHEDARIVSLTVTEKGYCHDPATGTLNFSDPGIAHDLLHAGAPVTAIGYLARGLQRRMARGLPPLTLLSCDNIAANGDTLRGLLLAFCARVDGALHDWVAERCGFPNAMVDRIVPKTTVDDAARISAALGVEDAWPVVGEPFLQWVMEDRFVAGRPRWEAGGAQFVEHAHPFETLKHRLVNGSHSTMAYLGMVAGWATTDRAIAVPAMRALVAGMMEQEMQPTLPALPGLDTAAYRRDLLARFANPALQHKTSQIAMDGSQKIPQRLLAPIRERLRAGAPFPRLALGVAGWLHFLRGRDEHGAEYRIEDPLASSLRALLAEAEARHAREADRIAAIASFTPVFGDLAASRVFVETLATQTRMLRERGVLATIAAVAGTQASAA</sequence>
<keyword evidence="5" id="KW-1185">Reference proteome</keyword>
<dbReference type="OrthoDB" id="271711at2"/>
<gene>
    <name evidence="4" type="ORF">RR42_s2975</name>
</gene>
<dbReference type="EC" id="1.1.1.57" evidence="4"/>
<evidence type="ECO:0000256" key="1">
    <source>
        <dbReference type="ARBA" id="ARBA00023002"/>
    </source>
</evidence>
<dbReference type="Gene3D" id="3.40.50.720">
    <property type="entry name" value="NAD(P)-binding Rossmann-like Domain"/>
    <property type="match status" value="1"/>
</dbReference>
<accession>A0A0C4YVG8</accession>